<evidence type="ECO:0000313" key="8">
    <source>
        <dbReference type="EMBL" id="CAB1452487.1"/>
    </source>
</evidence>
<dbReference type="GO" id="GO:0005886">
    <property type="term" value="C:plasma membrane"/>
    <property type="evidence" value="ECO:0007669"/>
    <property type="project" value="TreeGrafter"/>
</dbReference>
<dbReference type="Gene3D" id="1.20.82.10">
    <property type="entry name" value="ADP Ribosyl Cyclase, Chain A, domain 1"/>
    <property type="match status" value="1"/>
</dbReference>
<evidence type="ECO:0000256" key="5">
    <source>
        <dbReference type="ARBA" id="ARBA00023027"/>
    </source>
</evidence>
<sequence length="197" mass="21842">MCSQRTYVILGVVGVIITVAVVLTLPLKGTFIRRCKGFKKYDCENLWSVFQQAYVGKDPCNVPTEAYDPLIATAPFKPACNRHFTKKRECFLTLEKTLLGSVLRALTWCGEEGSSETFTSGCPDWRKCENNPVDSFWRSASAAFADVACGDVTAVLDGSIETPFDPKSIFGSIELKRFKSPRVRSLKIVLVSQKKAV</sequence>
<evidence type="ECO:0000256" key="4">
    <source>
        <dbReference type="ARBA" id="ARBA00022801"/>
    </source>
</evidence>
<keyword evidence="6" id="KW-1015">Disulfide bond</keyword>
<keyword evidence="9" id="KW-1185">Reference proteome</keyword>
<gene>
    <name evidence="8" type="ORF">PLEPLA_LOCUS40237</name>
</gene>
<keyword evidence="3" id="KW-0808">Transferase</keyword>
<keyword evidence="7" id="KW-1133">Transmembrane helix</keyword>
<proteinExistence type="inferred from homology"/>
<dbReference type="InterPro" id="IPR003193">
    <property type="entry name" value="ADP-ribosyl_cyclase"/>
</dbReference>
<dbReference type="Proteomes" id="UP001153269">
    <property type="component" value="Unassembled WGS sequence"/>
</dbReference>
<dbReference type="EC" id="3.2.2.6" evidence="2"/>
<name>A0A9N7VNG3_PLEPL</name>
<organism evidence="8 9">
    <name type="scientific">Pleuronectes platessa</name>
    <name type="common">European plaice</name>
    <dbReference type="NCBI Taxonomy" id="8262"/>
    <lineage>
        <taxon>Eukaryota</taxon>
        <taxon>Metazoa</taxon>
        <taxon>Chordata</taxon>
        <taxon>Craniata</taxon>
        <taxon>Vertebrata</taxon>
        <taxon>Euteleostomi</taxon>
        <taxon>Actinopterygii</taxon>
        <taxon>Neopterygii</taxon>
        <taxon>Teleostei</taxon>
        <taxon>Neoteleostei</taxon>
        <taxon>Acanthomorphata</taxon>
        <taxon>Carangaria</taxon>
        <taxon>Pleuronectiformes</taxon>
        <taxon>Pleuronectoidei</taxon>
        <taxon>Pleuronectidae</taxon>
        <taxon>Pleuronectes</taxon>
    </lineage>
</organism>
<comment type="caution">
    <text evidence="8">The sequence shown here is derived from an EMBL/GenBank/DDBJ whole genome shotgun (WGS) entry which is preliminary data.</text>
</comment>
<protein>
    <recommendedName>
        <fullName evidence="2">ADP-ribosyl cyclase/cyclic ADP-ribose hydrolase</fullName>
        <ecNumber evidence="2">3.2.2.6</ecNumber>
    </recommendedName>
</protein>
<keyword evidence="7" id="KW-0472">Membrane</keyword>
<keyword evidence="5" id="KW-0520">NAD</keyword>
<accession>A0A9N7VNG3</accession>
<dbReference type="PANTHER" id="PTHR10912:SF9">
    <property type="entry name" value="ADP-RIBOSYL CYCLASE_CYCLIC ADP-RIBOSE HYDROLASE"/>
    <property type="match status" value="1"/>
</dbReference>
<dbReference type="EMBL" id="CADEAL010004130">
    <property type="protein sequence ID" value="CAB1452487.1"/>
    <property type="molecule type" value="Genomic_DNA"/>
</dbReference>
<reference evidence="8" key="1">
    <citation type="submission" date="2020-03" db="EMBL/GenBank/DDBJ databases">
        <authorList>
            <person name="Weist P."/>
        </authorList>
    </citation>
    <scope>NUCLEOTIDE SEQUENCE</scope>
</reference>
<dbReference type="Pfam" id="PF02267">
    <property type="entry name" value="Rib_hydrolayse"/>
    <property type="match status" value="1"/>
</dbReference>
<evidence type="ECO:0000256" key="6">
    <source>
        <dbReference type="ARBA" id="ARBA00023157"/>
    </source>
</evidence>
<comment type="similarity">
    <text evidence="1">Belongs to the ADP-ribosyl cyclase family.</text>
</comment>
<dbReference type="GO" id="GO:0016740">
    <property type="term" value="F:transferase activity"/>
    <property type="evidence" value="ECO:0007669"/>
    <property type="project" value="UniProtKB-KW"/>
</dbReference>
<dbReference type="GO" id="GO:0061809">
    <property type="term" value="F:NAD+ nucleosidase activity, cyclic ADP-ribose generating"/>
    <property type="evidence" value="ECO:0007669"/>
    <property type="project" value="UniProtKB-EC"/>
</dbReference>
<evidence type="ECO:0000256" key="7">
    <source>
        <dbReference type="SAM" id="Phobius"/>
    </source>
</evidence>
<evidence type="ECO:0000313" key="9">
    <source>
        <dbReference type="Proteomes" id="UP001153269"/>
    </source>
</evidence>
<dbReference type="SUPFAM" id="SSF52309">
    <property type="entry name" value="N-(deoxy)ribosyltransferase-like"/>
    <property type="match status" value="1"/>
</dbReference>
<dbReference type="AlphaFoldDB" id="A0A9N7VNG3"/>
<dbReference type="GO" id="GO:0016849">
    <property type="term" value="F:phosphorus-oxygen lyase activity"/>
    <property type="evidence" value="ECO:0007669"/>
    <property type="project" value="TreeGrafter"/>
</dbReference>
<feature type="transmembrane region" description="Helical" evidence="7">
    <location>
        <begin position="6"/>
        <end position="27"/>
    </location>
</feature>
<evidence type="ECO:0000256" key="1">
    <source>
        <dbReference type="ARBA" id="ARBA00005406"/>
    </source>
</evidence>
<evidence type="ECO:0000256" key="3">
    <source>
        <dbReference type="ARBA" id="ARBA00022679"/>
    </source>
</evidence>
<keyword evidence="4" id="KW-0378">Hydrolase</keyword>
<dbReference type="PANTHER" id="PTHR10912">
    <property type="entry name" value="ADP-RIBOSYL CYCLASE"/>
    <property type="match status" value="1"/>
</dbReference>
<evidence type="ECO:0000256" key="2">
    <source>
        <dbReference type="ARBA" id="ARBA00011982"/>
    </source>
</evidence>
<dbReference type="GO" id="GO:0030890">
    <property type="term" value="P:positive regulation of B cell proliferation"/>
    <property type="evidence" value="ECO:0007669"/>
    <property type="project" value="TreeGrafter"/>
</dbReference>
<keyword evidence="7" id="KW-0812">Transmembrane</keyword>